<feature type="compositionally biased region" description="Low complexity" evidence="1">
    <location>
        <begin position="143"/>
        <end position="173"/>
    </location>
</feature>
<dbReference type="Proteomes" id="UP000026960">
    <property type="component" value="Chromosome 1"/>
</dbReference>
<dbReference type="EnsemblPlants" id="OBART01G14750.1">
    <property type="protein sequence ID" value="OBART01G14750.1"/>
    <property type="gene ID" value="OBART01G14750"/>
</dbReference>
<name>A0A0D3ENJ1_9ORYZ</name>
<dbReference type="AlphaFoldDB" id="A0A0D3ENJ1"/>
<evidence type="ECO:0000313" key="2">
    <source>
        <dbReference type="EnsemblPlants" id="OBART01G14750.1"/>
    </source>
</evidence>
<feature type="compositionally biased region" description="Basic residues" evidence="1">
    <location>
        <begin position="127"/>
        <end position="142"/>
    </location>
</feature>
<reference evidence="2" key="1">
    <citation type="journal article" date="2009" name="Rice">
        <title>De Novo Next Generation Sequencing of Plant Genomes.</title>
        <authorList>
            <person name="Rounsley S."/>
            <person name="Marri P.R."/>
            <person name="Yu Y."/>
            <person name="He R."/>
            <person name="Sisneros N."/>
            <person name="Goicoechea J.L."/>
            <person name="Lee S.J."/>
            <person name="Angelova A."/>
            <person name="Kudrna D."/>
            <person name="Luo M."/>
            <person name="Affourtit J."/>
            <person name="Desany B."/>
            <person name="Knight J."/>
            <person name="Niazi F."/>
            <person name="Egholm M."/>
            <person name="Wing R.A."/>
        </authorList>
    </citation>
    <scope>NUCLEOTIDE SEQUENCE [LARGE SCALE GENOMIC DNA]</scope>
    <source>
        <strain evidence="2">cv. IRGC 105608</strain>
    </source>
</reference>
<feature type="compositionally biased region" description="Basic residues" evidence="1">
    <location>
        <begin position="75"/>
        <end position="88"/>
    </location>
</feature>
<proteinExistence type="predicted"/>
<evidence type="ECO:0000313" key="3">
    <source>
        <dbReference type="Proteomes" id="UP000026960"/>
    </source>
</evidence>
<dbReference type="PaxDb" id="65489-OBART01G14750.1"/>
<feature type="region of interest" description="Disordered" evidence="1">
    <location>
        <begin position="109"/>
        <end position="175"/>
    </location>
</feature>
<organism evidence="2">
    <name type="scientific">Oryza barthii</name>
    <dbReference type="NCBI Taxonomy" id="65489"/>
    <lineage>
        <taxon>Eukaryota</taxon>
        <taxon>Viridiplantae</taxon>
        <taxon>Streptophyta</taxon>
        <taxon>Embryophyta</taxon>
        <taxon>Tracheophyta</taxon>
        <taxon>Spermatophyta</taxon>
        <taxon>Magnoliopsida</taxon>
        <taxon>Liliopsida</taxon>
        <taxon>Poales</taxon>
        <taxon>Poaceae</taxon>
        <taxon>BOP clade</taxon>
        <taxon>Oryzoideae</taxon>
        <taxon>Oryzeae</taxon>
        <taxon>Oryzinae</taxon>
        <taxon>Oryza</taxon>
    </lineage>
</organism>
<dbReference type="HOGENOM" id="CLU_1317195_0_0_1"/>
<feature type="compositionally biased region" description="Low complexity" evidence="1">
    <location>
        <begin position="42"/>
        <end position="55"/>
    </location>
</feature>
<protein>
    <submittedName>
        <fullName evidence="2">Uncharacterized protein</fullName>
    </submittedName>
</protein>
<evidence type="ECO:0000256" key="1">
    <source>
        <dbReference type="SAM" id="MobiDB-lite"/>
    </source>
</evidence>
<keyword evidence="3" id="KW-1185">Reference proteome</keyword>
<accession>A0A0D3ENJ1</accession>
<feature type="region of interest" description="Disordered" evidence="1">
    <location>
        <begin position="37"/>
        <end position="95"/>
    </location>
</feature>
<dbReference type="Gramene" id="OBART01G14750.1">
    <property type="protein sequence ID" value="OBART01G14750.1"/>
    <property type="gene ID" value="OBART01G14750"/>
</dbReference>
<reference evidence="2" key="2">
    <citation type="submission" date="2015-03" db="UniProtKB">
        <authorList>
            <consortium name="EnsemblPlants"/>
        </authorList>
    </citation>
    <scope>IDENTIFICATION</scope>
</reference>
<sequence>MAKFGQPKLPCHSWARCWRCFSLTPYYLLEPAPTPSAQLPPATAATDGDGAQTAEDGGDEPGWQRMAAEPEQRWTRRRAQVPPPHRRALSPSARALPWEGGASSLARILHPSSLSTARPRSRSVAMGRRHRTSPRRGFRHRSSPPSTSSQRQCCPSQPPHAAACAPATSASTPGHPAPLTIYCCHATGRWEKKRNEREKSAKTLACGAQ</sequence>